<evidence type="ECO:0000259" key="2">
    <source>
        <dbReference type="PROSITE" id="PS50975"/>
    </source>
</evidence>
<accession>A0A809S802</accession>
<dbReference type="RefSeq" id="WP_232526042.1">
    <property type="nucleotide sequence ID" value="NZ_AP021881.1"/>
</dbReference>
<reference evidence="4" key="1">
    <citation type="submission" date="2019-11" db="EMBL/GenBank/DDBJ databases">
        <title>Isolation and characterization of a novel species in the genus Sulfuriferula.</title>
        <authorList>
            <person name="Mochizuki J."/>
            <person name="Kojima H."/>
            <person name="Fukui M."/>
        </authorList>
    </citation>
    <scope>NUCLEOTIDE SEQUENCE [LARGE SCALE GENOMIC DNA]</scope>
    <source>
        <strain evidence="4">SGTM</strain>
    </source>
</reference>
<feature type="domain" description="ATP-grasp" evidence="2">
    <location>
        <begin position="191"/>
        <end position="406"/>
    </location>
</feature>
<keyword evidence="1" id="KW-0067">ATP-binding</keyword>
<dbReference type="Proteomes" id="UP000463939">
    <property type="component" value="Chromosome"/>
</dbReference>
<proteinExistence type="predicted"/>
<dbReference type="InterPro" id="IPR011761">
    <property type="entry name" value="ATP-grasp"/>
</dbReference>
<dbReference type="EMBL" id="AP021881">
    <property type="protein sequence ID" value="BBP00153.1"/>
    <property type="molecule type" value="Genomic_DNA"/>
</dbReference>
<dbReference type="GO" id="GO:0046872">
    <property type="term" value="F:metal ion binding"/>
    <property type="evidence" value="ECO:0007669"/>
    <property type="project" value="InterPro"/>
</dbReference>
<dbReference type="GO" id="GO:0005737">
    <property type="term" value="C:cytoplasm"/>
    <property type="evidence" value="ECO:0007669"/>
    <property type="project" value="TreeGrafter"/>
</dbReference>
<evidence type="ECO:0000313" key="3">
    <source>
        <dbReference type="EMBL" id="BBP00153.1"/>
    </source>
</evidence>
<organism evidence="3 4">
    <name type="scientific">Sulfuriferula nivalis</name>
    <dbReference type="NCBI Taxonomy" id="2675298"/>
    <lineage>
        <taxon>Bacteria</taxon>
        <taxon>Pseudomonadati</taxon>
        <taxon>Pseudomonadota</taxon>
        <taxon>Betaproteobacteria</taxon>
        <taxon>Nitrosomonadales</taxon>
        <taxon>Sulfuricellaceae</taxon>
        <taxon>Sulfuriferula</taxon>
    </lineage>
</organism>
<protein>
    <recommendedName>
        <fullName evidence="2">ATP-grasp domain-containing protein</fullName>
    </recommendedName>
</protein>
<evidence type="ECO:0000313" key="4">
    <source>
        <dbReference type="Proteomes" id="UP000463939"/>
    </source>
</evidence>
<dbReference type="SUPFAM" id="SSF56059">
    <property type="entry name" value="Glutathione synthetase ATP-binding domain-like"/>
    <property type="match status" value="1"/>
</dbReference>
<dbReference type="GO" id="GO:0005524">
    <property type="term" value="F:ATP binding"/>
    <property type="evidence" value="ECO:0007669"/>
    <property type="project" value="UniProtKB-UniRule"/>
</dbReference>
<dbReference type="AlphaFoldDB" id="A0A809S802"/>
<dbReference type="PROSITE" id="PS50975">
    <property type="entry name" value="ATP_GRASP"/>
    <property type="match status" value="1"/>
</dbReference>
<dbReference type="PANTHER" id="PTHR21621:SF0">
    <property type="entry name" value="BETA-CITRYLGLUTAMATE SYNTHASE B-RELATED"/>
    <property type="match status" value="1"/>
</dbReference>
<dbReference type="KEGG" id="sniv:SFSGTM_08610"/>
<sequence length="412" mass="45980">MTRNWHALMQVYESDPPKLIGLPTLMRMALHGEDLTPLGTDLLAYVAEYPQAAHALMDMATLFQLMHNPEMGLMAQAEALKIQQLYQVQDKAGDTPLRLLVMMGPGDLMSNTPVEFLVADENVELSLLYVDTSLPLPEWVPEHDVLFVAVGESDKNQALLAFIDSFIGIWPRPVLNLPAEIAAVARDQVSAALQYEPNIVMPQTVRVTRAQLMDLAAGVLSLSEWVDALDYPVIVRPVDSHAGRGLARITTGDELAKYLLEQAGDDFYLAKFVDYSDAAGRYRKYRIVLMRGKPYLCHLAISKHWMVHYLNAEMTENAVNRDEEAQAMAKFDDDFAVRHAQALSAIAAATGLDYVGIDCAETAQGELLIFEIDSNMVVHAMDDVEMFPYKQPHMHKVFRAFYDLLVTASSVH</sequence>
<keyword evidence="4" id="KW-1185">Reference proteome</keyword>
<keyword evidence="1" id="KW-0547">Nucleotide-binding</keyword>
<dbReference type="PANTHER" id="PTHR21621">
    <property type="entry name" value="RIBOSOMAL PROTEIN S6 MODIFICATION PROTEIN"/>
    <property type="match status" value="1"/>
</dbReference>
<dbReference type="Gene3D" id="3.30.470.20">
    <property type="entry name" value="ATP-grasp fold, B domain"/>
    <property type="match status" value="1"/>
</dbReference>
<dbReference type="GO" id="GO:0016879">
    <property type="term" value="F:ligase activity, forming carbon-nitrogen bonds"/>
    <property type="evidence" value="ECO:0007669"/>
    <property type="project" value="TreeGrafter"/>
</dbReference>
<evidence type="ECO:0000256" key="1">
    <source>
        <dbReference type="PROSITE-ProRule" id="PRU00409"/>
    </source>
</evidence>
<name>A0A809S802_9PROT</name>
<gene>
    <name evidence="3" type="ORF">SFSGTM_08610</name>
</gene>